<reference evidence="10" key="1">
    <citation type="journal article" date="2014" name="Int. J. Syst. Evol. Microbiol.">
        <title>Complete genome sequence of Corynebacterium casei LMG S-19264T (=DSM 44701T), isolated from a smear-ripened cheese.</title>
        <authorList>
            <consortium name="US DOE Joint Genome Institute (JGI-PGF)"/>
            <person name="Walter F."/>
            <person name="Albersmeier A."/>
            <person name="Kalinowski J."/>
            <person name="Ruckert C."/>
        </authorList>
    </citation>
    <scope>NUCLEOTIDE SEQUENCE</scope>
    <source>
        <strain evidence="10">JCM 4654</strain>
    </source>
</reference>
<feature type="transmembrane region" description="Helical" evidence="8">
    <location>
        <begin position="268"/>
        <end position="291"/>
    </location>
</feature>
<dbReference type="AlphaFoldDB" id="A0A918Y9L0"/>
<dbReference type="EMBL" id="BMVF01000025">
    <property type="protein sequence ID" value="GHD96013.1"/>
    <property type="molecule type" value="Genomic_DNA"/>
</dbReference>
<evidence type="ECO:0000259" key="9">
    <source>
        <dbReference type="PROSITE" id="PS50850"/>
    </source>
</evidence>
<feature type="transmembrane region" description="Helical" evidence="8">
    <location>
        <begin position="96"/>
        <end position="117"/>
    </location>
</feature>
<keyword evidence="11" id="KW-1185">Reference proteome</keyword>
<dbReference type="NCBIfam" id="TIGR00879">
    <property type="entry name" value="SP"/>
    <property type="match status" value="1"/>
</dbReference>
<accession>A0A918Y9L0</accession>
<dbReference type="PROSITE" id="PS50850">
    <property type="entry name" value="MFS"/>
    <property type="match status" value="1"/>
</dbReference>
<dbReference type="PANTHER" id="PTHR48020">
    <property type="entry name" value="PROTON MYO-INOSITOL COTRANSPORTER"/>
    <property type="match status" value="1"/>
</dbReference>
<feature type="transmembrane region" description="Helical" evidence="8">
    <location>
        <begin position="123"/>
        <end position="141"/>
    </location>
</feature>
<dbReference type="SUPFAM" id="SSF103473">
    <property type="entry name" value="MFS general substrate transporter"/>
    <property type="match status" value="1"/>
</dbReference>
<feature type="transmembrane region" description="Helical" evidence="8">
    <location>
        <begin position="306"/>
        <end position="324"/>
    </location>
</feature>
<keyword evidence="6 8" id="KW-0472">Membrane</keyword>
<keyword evidence="5 8" id="KW-1133">Transmembrane helix</keyword>
<evidence type="ECO:0000256" key="7">
    <source>
        <dbReference type="RuleBase" id="RU003346"/>
    </source>
</evidence>
<dbReference type="PRINTS" id="PR00171">
    <property type="entry name" value="SUGRTRNSPORT"/>
</dbReference>
<evidence type="ECO:0000256" key="8">
    <source>
        <dbReference type="SAM" id="Phobius"/>
    </source>
</evidence>
<gene>
    <name evidence="10" type="primary">csbC</name>
    <name evidence="10" type="ORF">GCM10010508_63080</name>
</gene>
<dbReference type="GO" id="GO:0005886">
    <property type="term" value="C:plasma membrane"/>
    <property type="evidence" value="ECO:0007669"/>
    <property type="project" value="UniProtKB-SubCell"/>
</dbReference>
<dbReference type="InterPro" id="IPR005829">
    <property type="entry name" value="Sugar_transporter_CS"/>
</dbReference>
<evidence type="ECO:0000256" key="4">
    <source>
        <dbReference type="ARBA" id="ARBA00022692"/>
    </source>
</evidence>
<reference evidence="10" key="2">
    <citation type="submission" date="2020-09" db="EMBL/GenBank/DDBJ databases">
        <authorList>
            <person name="Sun Q."/>
            <person name="Ohkuma M."/>
        </authorList>
    </citation>
    <scope>NUCLEOTIDE SEQUENCE</scope>
    <source>
        <strain evidence="10">JCM 4654</strain>
    </source>
</reference>
<dbReference type="InterPro" id="IPR003663">
    <property type="entry name" value="Sugar/inositol_transpt"/>
</dbReference>
<evidence type="ECO:0000313" key="11">
    <source>
        <dbReference type="Proteomes" id="UP000608955"/>
    </source>
</evidence>
<dbReference type="PROSITE" id="PS00217">
    <property type="entry name" value="SUGAR_TRANSPORT_2"/>
    <property type="match status" value="1"/>
</dbReference>
<evidence type="ECO:0000256" key="5">
    <source>
        <dbReference type="ARBA" id="ARBA00022989"/>
    </source>
</evidence>
<comment type="subcellular location">
    <subcellularLocation>
        <location evidence="1">Cell membrane</location>
        <topology evidence="1">Multi-pass membrane protein</topology>
    </subcellularLocation>
</comment>
<keyword evidence="4 8" id="KW-0812">Transmembrane</keyword>
<evidence type="ECO:0000256" key="3">
    <source>
        <dbReference type="ARBA" id="ARBA00022448"/>
    </source>
</evidence>
<dbReference type="InterPro" id="IPR005828">
    <property type="entry name" value="MFS_sugar_transport-like"/>
</dbReference>
<dbReference type="InterPro" id="IPR036259">
    <property type="entry name" value="MFS_trans_sf"/>
</dbReference>
<feature type="transmembrane region" description="Helical" evidence="8">
    <location>
        <begin position="66"/>
        <end position="84"/>
    </location>
</feature>
<dbReference type="FunFam" id="1.20.1250.20:FF:000073">
    <property type="entry name" value="MFS myo-inositol transporter, putative"/>
    <property type="match status" value="1"/>
</dbReference>
<comment type="caution">
    <text evidence="10">The sequence shown here is derived from an EMBL/GenBank/DDBJ whole genome shotgun (WGS) entry which is preliminary data.</text>
</comment>
<evidence type="ECO:0000256" key="6">
    <source>
        <dbReference type="ARBA" id="ARBA00023136"/>
    </source>
</evidence>
<dbReference type="InterPro" id="IPR020846">
    <property type="entry name" value="MFS_dom"/>
</dbReference>
<organism evidence="10 11">
    <name type="scientific">Streptomyces naganishii JCM 4654</name>
    <dbReference type="NCBI Taxonomy" id="1306179"/>
    <lineage>
        <taxon>Bacteria</taxon>
        <taxon>Bacillati</taxon>
        <taxon>Actinomycetota</taxon>
        <taxon>Actinomycetes</taxon>
        <taxon>Kitasatosporales</taxon>
        <taxon>Streptomycetaceae</taxon>
        <taxon>Streptomyces</taxon>
    </lineage>
</organism>
<dbReference type="InterPro" id="IPR050814">
    <property type="entry name" value="Myo-inositol_Transporter"/>
</dbReference>
<dbReference type="Gene3D" id="1.20.1250.20">
    <property type="entry name" value="MFS general substrate transporter like domains"/>
    <property type="match status" value="1"/>
</dbReference>
<keyword evidence="3 7" id="KW-0813">Transport</keyword>
<dbReference type="PANTHER" id="PTHR48020:SF12">
    <property type="entry name" value="PROTON MYO-INOSITOL COTRANSPORTER"/>
    <property type="match status" value="1"/>
</dbReference>
<feature type="domain" description="Major facilitator superfamily (MFS) profile" evidence="9">
    <location>
        <begin position="29"/>
        <end position="452"/>
    </location>
</feature>
<feature type="transmembrane region" description="Helical" evidence="8">
    <location>
        <begin position="430"/>
        <end position="448"/>
    </location>
</feature>
<evidence type="ECO:0000256" key="2">
    <source>
        <dbReference type="ARBA" id="ARBA00010992"/>
    </source>
</evidence>
<proteinExistence type="inferred from homology"/>
<dbReference type="Proteomes" id="UP000608955">
    <property type="component" value="Unassembled WGS sequence"/>
</dbReference>
<feature type="transmembrane region" description="Helical" evidence="8">
    <location>
        <begin position="336"/>
        <end position="358"/>
    </location>
</feature>
<evidence type="ECO:0000256" key="1">
    <source>
        <dbReference type="ARBA" id="ARBA00004651"/>
    </source>
</evidence>
<evidence type="ECO:0000313" key="10">
    <source>
        <dbReference type="EMBL" id="GHD96013.1"/>
    </source>
</evidence>
<feature type="transmembrane region" description="Helical" evidence="8">
    <location>
        <begin position="183"/>
        <end position="203"/>
    </location>
</feature>
<dbReference type="RefSeq" id="WP_190181282.1">
    <property type="nucleotide sequence ID" value="NZ_BMVF01000025.1"/>
</dbReference>
<dbReference type="PROSITE" id="PS00216">
    <property type="entry name" value="SUGAR_TRANSPORT_1"/>
    <property type="match status" value="2"/>
</dbReference>
<protein>
    <submittedName>
        <fullName evidence="10">Metabolite transport protein CsbC</fullName>
    </submittedName>
</protein>
<feature type="transmembrane region" description="Helical" evidence="8">
    <location>
        <begin position="29"/>
        <end position="54"/>
    </location>
</feature>
<feature type="transmembrane region" description="Helical" evidence="8">
    <location>
        <begin position="407"/>
        <end position="424"/>
    </location>
</feature>
<name>A0A918Y9L0_9ACTN</name>
<sequence>MVQGFSREPGTEGPLAGVPAQGRRRVWRWAAIIALGGFLFGYDTGVISGALLYIKHDFRLNAFEQGSVVSILLIGAMAGAVAAGRMAEHLGRRKALAAEGTVFLVGTAILTTAPGYWTLIVGRLVLGLAVGASSATVPVYLSEVSPKEIRGRVLTLNQLMITSGILISYFINLAFSSNGQWRGMFAVGAIPALVMVLGALFLLPESPQWLILHDRADTARTVIASVSDETRADVLIEQTQRRHGETQSDGTSQSQGWHVLQSPQVRPALVVGLTLAAVQQFGGINTIIYYAPTTIENTGLTAANSILYSVAIGVINLLMTIAAIRLIDRAGRRKLLLGSLAGMLVMLVLLGLSFVLGMNALLSLLFMVVYIAAFAVGLGPVFWVLIGELFPPSARAAGSSVSTTVNWASNFVVSLVFLPVVNAIGQGETFWVFAAVCAFGLWFVARYVPETRDRDFAQVDAALQARFNRQPQDMSPG</sequence>
<feature type="transmembrane region" description="Helical" evidence="8">
    <location>
        <begin position="364"/>
        <end position="386"/>
    </location>
</feature>
<comment type="similarity">
    <text evidence="2 7">Belongs to the major facilitator superfamily. Sugar transporter (TC 2.A.1.1) family.</text>
</comment>
<feature type="transmembrane region" description="Helical" evidence="8">
    <location>
        <begin position="153"/>
        <end position="171"/>
    </location>
</feature>
<dbReference type="Pfam" id="PF00083">
    <property type="entry name" value="Sugar_tr"/>
    <property type="match status" value="1"/>
</dbReference>
<dbReference type="GO" id="GO:0022857">
    <property type="term" value="F:transmembrane transporter activity"/>
    <property type="evidence" value="ECO:0007669"/>
    <property type="project" value="InterPro"/>
</dbReference>